<evidence type="ECO:0000256" key="1">
    <source>
        <dbReference type="ARBA" id="ARBA00004417"/>
    </source>
</evidence>
<evidence type="ECO:0000256" key="2">
    <source>
        <dbReference type="ARBA" id="ARBA00005417"/>
    </source>
</evidence>
<dbReference type="NCBIfam" id="TIGR01727">
    <property type="entry name" value="oligo_HPY"/>
    <property type="match status" value="1"/>
</dbReference>
<comment type="caution">
    <text evidence="7">The sequence shown here is derived from an EMBL/GenBank/DDBJ whole genome shotgun (WGS) entry which is preliminary data.</text>
</comment>
<feature type="domain" description="ABC transporter" evidence="6">
    <location>
        <begin position="276"/>
        <end position="528"/>
    </location>
</feature>
<evidence type="ECO:0000313" key="8">
    <source>
        <dbReference type="Proteomes" id="UP000315816"/>
    </source>
</evidence>
<dbReference type="InterPro" id="IPR050319">
    <property type="entry name" value="ABC_transp_ATP-bind"/>
</dbReference>
<dbReference type="GO" id="GO:0005524">
    <property type="term" value="F:ATP binding"/>
    <property type="evidence" value="ECO:0007669"/>
    <property type="project" value="UniProtKB-KW"/>
</dbReference>
<feature type="domain" description="ABC transporter" evidence="6">
    <location>
        <begin position="6"/>
        <end position="253"/>
    </location>
</feature>
<dbReference type="PROSITE" id="PS00211">
    <property type="entry name" value="ABC_TRANSPORTER_1"/>
    <property type="match status" value="1"/>
</dbReference>
<evidence type="ECO:0000313" key="7">
    <source>
        <dbReference type="EMBL" id="TQV67603.1"/>
    </source>
</evidence>
<evidence type="ECO:0000259" key="6">
    <source>
        <dbReference type="PROSITE" id="PS50893"/>
    </source>
</evidence>
<dbReference type="InterPro" id="IPR003593">
    <property type="entry name" value="AAA+_ATPase"/>
</dbReference>
<dbReference type="RefSeq" id="WP_142853765.1">
    <property type="nucleotide sequence ID" value="NZ_FXWW01000002.1"/>
</dbReference>
<name>A0A545SRK9_9RHOB</name>
<dbReference type="CDD" id="cd03257">
    <property type="entry name" value="ABC_NikE_OppD_transporters"/>
    <property type="match status" value="2"/>
</dbReference>
<dbReference type="GO" id="GO:0055085">
    <property type="term" value="P:transmembrane transport"/>
    <property type="evidence" value="ECO:0007669"/>
    <property type="project" value="UniProtKB-ARBA"/>
</dbReference>
<dbReference type="PROSITE" id="PS50893">
    <property type="entry name" value="ABC_TRANSPORTER_2"/>
    <property type="match status" value="2"/>
</dbReference>
<dbReference type="OrthoDB" id="9802264at2"/>
<dbReference type="AlphaFoldDB" id="A0A545SRK9"/>
<dbReference type="PANTHER" id="PTHR43776">
    <property type="entry name" value="TRANSPORT ATP-BINDING PROTEIN"/>
    <property type="match status" value="1"/>
</dbReference>
<accession>A0A545SRK9</accession>
<evidence type="ECO:0000256" key="4">
    <source>
        <dbReference type="ARBA" id="ARBA00022741"/>
    </source>
</evidence>
<dbReference type="Proteomes" id="UP000315816">
    <property type="component" value="Unassembled WGS sequence"/>
</dbReference>
<keyword evidence="4" id="KW-0547">Nucleotide-binding</keyword>
<keyword evidence="8" id="KW-1185">Reference proteome</keyword>
<dbReference type="FunFam" id="3.40.50.300:FF:000016">
    <property type="entry name" value="Oligopeptide ABC transporter ATP-binding component"/>
    <property type="match status" value="2"/>
</dbReference>
<comment type="similarity">
    <text evidence="2">Belongs to the ABC transporter superfamily.</text>
</comment>
<evidence type="ECO:0000256" key="5">
    <source>
        <dbReference type="ARBA" id="ARBA00022840"/>
    </source>
</evidence>
<dbReference type="NCBIfam" id="NF007739">
    <property type="entry name" value="PRK10419.1"/>
    <property type="match status" value="2"/>
</dbReference>
<dbReference type="InterPro" id="IPR017871">
    <property type="entry name" value="ABC_transporter-like_CS"/>
</dbReference>
<dbReference type="GO" id="GO:0016887">
    <property type="term" value="F:ATP hydrolysis activity"/>
    <property type="evidence" value="ECO:0007669"/>
    <property type="project" value="InterPro"/>
</dbReference>
<dbReference type="PANTHER" id="PTHR43776:SF7">
    <property type="entry name" value="D,D-DIPEPTIDE TRANSPORT ATP-BINDING PROTEIN DDPF-RELATED"/>
    <property type="match status" value="1"/>
</dbReference>
<dbReference type="InterPro" id="IPR027417">
    <property type="entry name" value="P-loop_NTPase"/>
</dbReference>
<dbReference type="Pfam" id="PF08352">
    <property type="entry name" value="oligo_HPY"/>
    <property type="match status" value="2"/>
</dbReference>
<dbReference type="GO" id="GO:0005886">
    <property type="term" value="C:plasma membrane"/>
    <property type="evidence" value="ECO:0007669"/>
    <property type="project" value="UniProtKB-SubCell"/>
</dbReference>
<gene>
    <name evidence="7" type="ORF">FIL88_10325</name>
</gene>
<keyword evidence="5 7" id="KW-0067">ATP-binding</keyword>
<sequence>MALLSIRDLNVNFQSMDGTVEAVKSISLDIEPGKCLGVVGESGSGKSQTFMAAMGLLAPNARTSGSVMLEGQEILGRSQNELNQIRGRDMSMIFQDPLTALTPHMKIGIQMEEMLNLHSNIRGAEAKKLCLDWMNRVHIPEARARLGQYPHELSGGMRQRVMIAMAMLNQPKLLIADEPTTALDVTVQAEILDLMHTLKTEENTAIALITHDMGVVARMCDDVQVMRHGQFVEGGTTDQIFSNPQEAYTQELLSAMPRIDGDDVRPDISPDAGTVLDVTDVEVTFDVKKPGGLIPRTLPLRAVRGVSFDLAEGETLGIVGESGCGKSTLARAVLQLIDPTQGSVAWLGRDLVGLSKSSLKPHRKDLQIVFQDPLASLDPRMTISASIEEPLKEFQPGLTRTQRLEVVADMMERVGLSANMINRYPHELSGGQNQRVGIARAMINKPRLIICDEAVSALDVSIQAQILTLLKDLQAEFGMSMLFISHDLSVVRSISNRIMVLYLGRVVEMASRDQIFDDPKHPYTMSLISAVPVPDPKVEASRQRIRLPGELPSPMDPGAMWRFLPSRKPEEGSVEMPGMTQVAPGHVVQEHDSIEDIHRLTPQA</sequence>
<organism evidence="7 8">
    <name type="scientific">Aliiroseovarius halocynthiae</name>
    <dbReference type="NCBI Taxonomy" id="985055"/>
    <lineage>
        <taxon>Bacteria</taxon>
        <taxon>Pseudomonadati</taxon>
        <taxon>Pseudomonadota</taxon>
        <taxon>Alphaproteobacteria</taxon>
        <taxon>Rhodobacterales</taxon>
        <taxon>Paracoccaceae</taxon>
        <taxon>Aliiroseovarius</taxon>
    </lineage>
</organism>
<reference evidence="7 8" key="1">
    <citation type="submission" date="2019-06" db="EMBL/GenBank/DDBJ databases">
        <title>A novel species of marine bacteria.</title>
        <authorList>
            <person name="Wang Y."/>
        </authorList>
    </citation>
    <scope>NUCLEOTIDE SEQUENCE [LARGE SCALE GENOMIC DNA]</scope>
    <source>
        <strain evidence="7 8">MA1-10</strain>
    </source>
</reference>
<dbReference type="NCBIfam" id="NF008453">
    <property type="entry name" value="PRK11308.1"/>
    <property type="match status" value="2"/>
</dbReference>
<dbReference type="Gene3D" id="3.40.50.300">
    <property type="entry name" value="P-loop containing nucleotide triphosphate hydrolases"/>
    <property type="match status" value="2"/>
</dbReference>
<proteinExistence type="inferred from homology"/>
<evidence type="ECO:0000256" key="3">
    <source>
        <dbReference type="ARBA" id="ARBA00022448"/>
    </source>
</evidence>
<comment type="subcellular location">
    <subcellularLocation>
        <location evidence="1">Cell inner membrane</location>
        <topology evidence="1">Peripheral membrane protein</topology>
    </subcellularLocation>
</comment>
<dbReference type="GO" id="GO:0015833">
    <property type="term" value="P:peptide transport"/>
    <property type="evidence" value="ECO:0007669"/>
    <property type="project" value="InterPro"/>
</dbReference>
<dbReference type="Pfam" id="PF00005">
    <property type="entry name" value="ABC_tran"/>
    <property type="match status" value="2"/>
</dbReference>
<protein>
    <submittedName>
        <fullName evidence="7">ABC transporter ATP-binding protein</fullName>
    </submittedName>
</protein>
<dbReference type="EMBL" id="VICH01000006">
    <property type="protein sequence ID" value="TQV67603.1"/>
    <property type="molecule type" value="Genomic_DNA"/>
</dbReference>
<dbReference type="SUPFAM" id="SSF52540">
    <property type="entry name" value="P-loop containing nucleoside triphosphate hydrolases"/>
    <property type="match status" value="2"/>
</dbReference>
<dbReference type="InterPro" id="IPR013563">
    <property type="entry name" value="Oligopep_ABC_C"/>
</dbReference>
<dbReference type="SMART" id="SM00382">
    <property type="entry name" value="AAA"/>
    <property type="match status" value="2"/>
</dbReference>
<dbReference type="InterPro" id="IPR003439">
    <property type="entry name" value="ABC_transporter-like_ATP-bd"/>
</dbReference>
<keyword evidence="3" id="KW-0813">Transport</keyword>